<dbReference type="GO" id="GO:0140284">
    <property type="term" value="C:endoplasmic reticulum-endosome membrane contact site"/>
    <property type="evidence" value="ECO:0007669"/>
    <property type="project" value="TreeGrafter"/>
</dbReference>
<dbReference type="InterPro" id="IPR053012">
    <property type="entry name" value="ER-organelle_contact"/>
</dbReference>
<sequence length="525" mass="60248">MVLAEVMQPSDEQIKQLRDLFDQKLQTDAHKIPTGGFNQIELDRIYKNDEWLRRFLQQTDLDIKESLKMLWDTCEWRKTNGTNDINENTVRMDYLEEGVIFPNGYDLDGKPIIIFKAKLYVKSGKNMDDMKRMFVYWVERIIRESNGDLFTLMFDMSESGFSNIDMEFVKYIIDTLKYYYPVQINYLLIQDMPWILNATFQIIKKLLPAKAVARLKFTSSKNISEYVDEKNALISWGGKNDYVFKFESENSKTLNNNNNNIESMNNNNVKKVHFANFNASDSPMIEAISDNNIDGEMLRVIPNNCINFIKSGNELIGNVEIINIDTVPVTYKIKTTVPEKCRVRPSIGVLSPNVSININVVLQQESNQQFTALNREKFLVMCMRLGVDASTSSQDLAELWKNTSLGSNLVEQHRLKCALPANYSNDSLSKNGTPYLNASSGMIGGDLSNPVPNFGGADRNLTQFQTTVTRLNDTIQRLETRIKFNQTLQWITIAIFLLISIAMIYILKLEINNNNSQYCLTDKID</sequence>
<dbReference type="InterPro" id="IPR036273">
    <property type="entry name" value="CRAL/TRIO_N_dom_sf"/>
</dbReference>
<evidence type="ECO:0000259" key="2">
    <source>
        <dbReference type="PROSITE" id="PS50191"/>
    </source>
</evidence>
<dbReference type="GO" id="GO:0012505">
    <property type="term" value="C:endomembrane system"/>
    <property type="evidence" value="ECO:0007669"/>
    <property type="project" value="TreeGrafter"/>
</dbReference>
<dbReference type="Gene3D" id="2.60.40.10">
    <property type="entry name" value="Immunoglobulins"/>
    <property type="match status" value="1"/>
</dbReference>
<dbReference type="SUPFAM" id="SSF52087">
    <property type="entry name" value="CRAL/TRIO domain"/>
    <property type="match status" value="1"/>
</dbReference>
<feature type="domain" description="CRAL-TRIO" evidence="2">
    <location>
        <begin position="87"/>
        <end position="244"/>
    </location>
</feature>
<dbReference type="SUPFAM" id="SSF46938">
    <property type="entry name" value="CRAL/TRIO N-terminal domain"/>
    <property type="match status" value="1"/>
</dbReference>
<dbReference type="AlphaFoldDB" id="U5EYC4"/>
<dbReference type="SMART" id="SM00516">
    <property type="entry name" value="SEC14"/>
    <property type="match status" value="1"/>
</dbReference>
<evidence type="ECO:0000256" key="1">
    <source>
        <dbReference type="SAM" id="Phobius"/>
    </source>
</evidence>
<reference evidence="4" key="1">
    <citation type="journal article" date="2014" name="Insect Biochem. Mol. Biol.">
        <title>An insight into the sialome of the frog biting fly, Corethrella appendiculata.</title>
        <authorList>
            <person name="Ribeiro J.M.C."/>
            <person name="Chagas A.C."/>
            <person name="Pham V.M."/>
            <person name="Lounibos L.P."/>
            <person name="Calvo E."/>
        </authorList>
    </citation>
    <scope>NUCLEOTIDE SEQUENCE</scope>
    <source>
        <tissue evidence="4">Salivary glands</tissue>
    </source>
</reference>
<proteinExistence type="evidence at transcript level"/>
<feature type="transmembrane region" description="Helical" evidence="1">
    <location>
        <begin position="487"/>
        <end position="507"/>
    </location>
</feature>
<dbReference type="CDD" id="cd00170">
    <property type="entry name" value="SEC14"/>
    <property type="match status" value="1"/>
</dbReference>
<feature type="domain" description="MSP" evidence="3">
    <location>
        <begin position="297"/>
        <end position="418"/>
    </location>
</feature>
<name>U5EYC4_9DIPT</name>
<keyword evidence="1" id="KW-0472">Membrane</keyword>
<dbReference type="PROSITE" id="PS50191">
    <property type="entry name" value="CRAL_TRIO"/>
    <property type="match status" value="1"/>
</dbReference>
<dbReference type="InterPro" id="IPR013783">
    <property type="entry name" value="Ig-like_fold"/>
</dbReference>
<evidence type="ECO:0000313" key="4">
    <source>
        <dbReference type="EMBL" id="JAB59421.1"/>
    </source>
</evidence>
<evidence type="ECO:0000259" key="3">
    <source>
        <dbReference type="PROSITE" id="PS50202"/>
    </source>
</evidence>
<dbReference type="SUPFAM" id="SSF49354">
    <property type="entry name" value="PapD-like"/>
    <property type="match status" value="1"/>
</dbReference>
<accession>U5EYC4</accession>
<dbReference type="InterPro" id="IPR000535">
    <property type="entry name" value="MSP_dom"/>
</dbReference>
<organism evidence="4">
    <name type="scientific">Corethrella appendiculata</name>
    <dbReference type="NCBI Taxonomy" id="1370023"/>
    <lineage>
        <taxon>Eukaryota</taxon>
        <taxon>Metazoa</taxon>
        <taxon>Ecdysozoa</taxon>
        <taxon>Arthropoda</taxon>
        <taxon>Hexapoda</taxon>
        <taxon>Insecta</taxon>
        <taxon>Pterygota</taxon>
        <taxon>Neoptera</taxon>
        <taxon>Endopterygota</taxon>
        <taxon>Diptera</taxon>
        <taxon>Nematocera</taxon>
        <taxon>Culicoidea</taxon>
        <taxon>Chaoboridae</taxon>
        <taxon>Corethrella</taxon>
    </lineage>
</organism>
<dbReference type="Pfam" id="PF00650">
    <property type="entry name" value="CRAL_TRIO"/>
    <property type="match status" value="1"/>
</dbReference>
<dbReference type="InterPro" id="IPR036865">
    <property type="entry name" value="CRAL-TRIO_dom_sf"/>
</dbReference>
<dbReference type="EMBL" id="GANO01000450">
    <property type="protein sequence ID" value="JAB59421.1"/>
    <property type="molecule type" value="mRNA"/>
</dbReference>
<dbReference type="PANTHER" id="PTHR46384:SF1">
    <property type="entry name" value="MOTILE SPERM DOMAIN-CONTAINING PROTEIN 2"/>
    <property type="match status" value="1"/>
</dbReference>
<dbReference type="InterPro" id="IPR001251">
    <property type="entry name" value="CRAL-TRIO_dom"/>
</dbReference>
<dbReference type="PANTHER" id="PTHR46384">
    <property type="entry name" value="MOTILE SPERM DOMAIN-CONTAINING PROTEIN 2"/>
    <property type="match status" value="1"/>
</dbReference>
<keyword evidence="1" id="KW-0812">Transmembrane</keyword>
<protein>
    <submittedName>
        <fullName evidence="4">Putative phosphatidylinositol transfer protein pdr16</fullName>
    </submittedName>
</protein>
<dbReference type="Gene3D" id="3.40.525.10">
    <property type="entry name" value="CRAL-TRIO lipid binding domain"/>
    <property type="match status" value="1"/>
</dbReference>
<dbReference type="Pfam" id="PF00635">
    <property type="entry name" value="Motile_Sperm"/>
    <property type="match status" value="1"/>
</dbReference>
<keyword evidence="1" id="KW-1133">Transmembrane helix</keyword>
<dbReference type="PROSITE" id="PS50202">
    <property type="entry name" value="MSP"/>
    <property type="match status" value="1"/>
</dbReference>
<dbReference type="InterPro" id="IPR008962">
    <property type="entry name" value="PapD-like_sf"/>
</dbReference>